<name>A0A415N600_9FIRM</name>
<comment type="caution">
    <text evidence="1">The sequence shown here is derived from an EMBL/GenBank/DDBJ whole genome shotgun (WGS) entry which is preliminary data.</text>
</comment>
<dbReference type="EMBL" id="QRPD01000001">
    <property type="protein sequence ID" value="RHL90821.1"/>
    <property type="molecule type" value="Genomic_DNA"/>
</dbReference>
<accession>A0A415N600</accession>
<dbReference type="RefSeq" id="WP_118426841.1">
    <property type="nucleotide sequence ID" value="NZ_QRPD01000001.1"/>
</dbReference>
<dbReference type="Proteomes" id="UP000283325">
    <property type="component" value="Unassembled WGS sequence"/>
</dbReference>
<gene>
    <name evidence="1" type="ORF">DWZ98_01520</name>
</gene>
<proteinExistence type="predicted"/>
<organism evidence="1 2">
    <name type="scientific">Dorea formicigenerans</name>
    <dbReference type="NCBI Taxonomy" id="39486"/>
    <lineage>
        <taxon>Bacteria</taxon>
        <taxon>Bacillati</taxon>
        <taxon>Bacillota</taxon>
        <taxon>Clostridia</taxon>
        <taxon>Lachnospirales</taxon>
        <taxon>Lachnospiraceae</taxon>
        <taxon>Dorea</taxon>
    </lineage>
</organism>
<sequence length="596" mass="65748">MMDSLLLYKILKNRTGAEISASGNPAIMPDTLKNNPMNEMKVFGWSKQERTTGAQLLDIKNVSSSRGEIASTQHDGYVITAQGVYAEGDINAYKSVSIKLDTEKVAGKIITASVESAENDAGETLSLICDINYLKPDGAISWNLFGMNKPITVSIPADAKLVRCRIHIIEENEKTIGYGTYTTTIKGLMVSIGDKVIPWEPYTGGQPSPSPDYPQEIVSAGSDGKIGVEVRGKNLFELTGIRDNEYLRIEKIENNTIYARPTNMNAESPGTTNYSNGWVNFSEKIKVISGILYTISLSYKAVQKMIEIEKLDPARILVFKDSENIILNEEIKQEIGKYVDVEIPLLIPDGTDSIYFTITCNNCSVAIKNIQIEEGGYTFYEPYHEPQSLSISTPTGLPAIPVDTDGNYTDANGQQWIADYVDLKREKYVQNVCDLPLKDINLEWCTWGVNYIVSNGTGFYAYLTKYAHVGNTKTLATICQHNADAWGGRKIGCNAEVNGNYITISLHTSDLDDASDNKKAIESFKKIVEQTDAHVLYVRADPIERDLTPEEIQAYKNLVTYAGTTIVENDAECYMEVSAGGGDALRAKKLALILGD</sequence>
<evidence type="ECO:0000313" key="2">
    <source>
        <dbReference type="Proteomes" id="UP000283325"/>
    </source>
</evidence>
<evidence type="ECO:0000313" key="1">
    <source>
        <dbReference type="EMBL" id="RHL90821.1"/>
    </source>
</evidence>
<dbReference type="AlphaFoldDB" id="A0A415N600"/>
<reference evidence="1 2" key="1">
    <citation type="submission" date="2018-08" db="EMBL/GenBank/DDBJ databases">
        <title>A genome reference for cultivated species of the human gut microbiota.</title>
        <authorList>
            <person name="Zou Y."/>
            <person name="Xue W."/>
            <person name="Luo G."/>
        </authorList>
    </citation>
    <scope>NUCLEOTIDE SEQUENCE [LARGE SCALE GENOMIC DNA]</scope>
    <source>
        <strain evidence="1 2">AF36-1BH</strain>
    </source>
</reference>
<protein>
    <submittedName>
        <fullName evidence="1">Uncharacterized protein</fullName>
    </submittedName>
</protein>